<reference evidence="2" key="1">
    <citation type="submission" date="2022-02" db="EMBL/GenBank/DDBJ databases">
        <authorList>
            <person name="Leng L."/>
        </authorList>
    </citation>
    <scope>NUCLEOTIDE SEQUENCE</scope>
    <source>
        <strain evidence="2">JI</strain>
    </source>
</reference>
<dbReference type="Proteomes" id="UP001154312">
    <property type="component" value="Unassembled WGS sequence"/>
</dbReference>
<sequence>MDENRTELRKVEIFRDGKIGYATTEVEFGGSGLSEYPLPEIEEIALDAQFRPLKISKEEFEKVWTEKILSNK</sequence>
<dbReference type="EMBL" id="JAKOAV010000045">
    <property type="protein sequence ID" value="MDF9409849.1"/>
    <property type="molecule type" value="Genomic_DNA"/>
</dbReference>
<dbReference type="Pfam" id="PF21812">
    <property type="entry name" value="DUF6881"/>
    <property type="match status" value="1"/>
</dbReference>
<protein>
    <recommendedName>
        <fullName evidence="1">DUF6881 domain-containing protein</fullName>
    </recommendedName>
</protein>
<feature type="domain" description="DUF6881" evidence="1">
    <location>
        <begin position="1"/>
        <end position="67"/>
    </location>
</feature>
<dbReference type="AlphaFoldDB" id="A0A9X4JU44"/>
<accession>A0A9X4JU44</accession>
<name>A0A9X4JU44_9FIRM</name>
<comment type="caution">
    <text evidence="2">The sequence shown here is derived from an EMBL/GenBank/DDBJ whole genome shotgun (WGS) entry which is preliminary data.</text>
</comment>
<organism evidence="2 3">
    <name type="scientific">Pelotomaculum isophthalicicum JI</name>
    <dbReference type="NCBI Taxonomy" id="947010"/>
    <lineage>
        <taxon>Bacteria</taxon>
        <taxon>Bacillati</taxon>
        <taxon>Bacillota</taxon>
        <taxon>Clostridia</taxon>
        <taxon>Eubacteriales</taxon>
        <taxon>Desulfotomaculaceae</taxon>
        <taxon>Pelotomaculum</taxon>
    </lineage>
</organism>
<evidence type="ECO:0000259" key="1">
    <source>
        <dbReference type="Pfam" id="PF21812"/>
    </source>
</evidence>
<evidence type="ECO:0000313" key="2">
    <source>
        <dbReference type="EMBL" id="MDF9409849.1"/>
    </source>
</evidence>
<proteinExistence type="predicted"/>
<evidence type="ECO:0000313" key="3">
    <source>
        <dbReference type="Proteomes" id="UP001154312"/>
    </source>
</evidence>
<gene>
    <name evidence="2" type="ORF">L7E55_16090</name>
</gene>
<keyword evidence="3" id="KW-1185">Reference proteome</keyword>
<dbReference type="InterPro" id="IPR049248">
    <property type="entry name" value="DUF6881"/>
</dbReference>